<evidence type="ECO:0000313" key="3">
    <source>
        <dbReference type="Proteomes" id="UP000238916"/>
    </source>
</evidence>
<name>A0A2U3L8T1_9FIRM</name>
<evidence type="ECO:0000256" key="1">
    <source>
        <dbReference type="SAM" id="MobiDB-lite"/>
    </source>
</evidence>
<organism evidence="2 3">
    <name type="scientific">Candidatus Desulfosporosinus infrequens</name>
    <dbReference type="NCBI Taxonomy" id="2043169"/>
    <lineage>
        <taxon>Bacteria</taxon>
        <taxon>Bacillati</taxon>
        <taxon>Bacillota</taxon>
        <taxon>Clostridia</taxon>
        <taxon>Eubacteriales</taxon>
        <taxon>Desulfitobacteriaceae</taxon>
        <taxon>Desulfosporosinus</taxon>
    </lineage>
</organism>
<evidence type="ECO:0000313" key="2">
    <source>
        <dbReference type="EMBL" id="SPF48345.1"/>
    </source>
</evidence>
<dbReference type="Proteomes" id="UP000238916">
    <property type="component" value="Unassembled WGS sequence"/>
</dbReference>
<dbReference type="AlphaFoldDB" id="A0A2U3L8T1"/>
<gene>
    <name evidence="2" type="ORF">SBF1_4060005</name>
</gene>
<feature type="region of interest" description="Disordered" evidence="1">
    <location>
        <begin position="1"/>
        <end position="23"/>
    </location>
</feature>
<reference evidence="3" key="1">
    <citation type="submission" date="2018-02" db="EMBL/GenBank/DDBJ databases">
        <authorList>
            <person name="Hausmann B."/>
        </authorList>
    </citation>
    <scope>NUCLEOTIDE SEQUENCE [LARGE SCALE GENOMIC DNA]</scope>
    <source>
        <strain evidence="3">Peat soil MAG SbF1</strain>
    </source>
</reference>
<accession>A0A2U3L8T1</accession>
<proteinExistence type="predicted"/>
<sequence length="65" mass="7400">MAIAKLSHINEQRACPSSRKDGQAVTVDWRETYDPIGVCYPSSFCFYFWLCDRIGKAMATTYGRS</sequence>
<dbReference type="EMBL" id="OMOF01000342">
    <property type="protein sequence ID" value="SPF48345.1"/>
    <property type="molecule type" value="Genomic_DNA"/>
</dbReference>
<protein>
    <submittedName>
        <fullName evidence="2">Uncharacterized protein</fullName>
    </submittedName>
</protein>